<dbReference type="GeneID" id="19122521"/>
<dbReference type="KEGG" id="bor:COCMIDRAFT_3424"/>
<accession>W6ZJH6</accession>
<evidence type="ECO:0000313" key="2">
    <source>
        <dbReference type="Proteomes" id="UP000054032"/>
    </source>
</evidence>
<protein>
    <recommendedName>
        <fullName evidence="3">N-acetyltransferase domain-containing protein</fullName>
    </recommendedName>
</protein>
<sequence>MRFLTCAVLLPFVNNPVCNISSLSVHSVKYADIPSCVALRTETLGSLVIGRPPPYPGYQEDQISSIRDDLANKKNVYHLKVIDKATDDEIVAYAKWEIYEHGRPDLEGLKQPMDEVSKQVDQYGRLREAAHQYFCSRNGELGKHPHILLELLVTSSKHRRRGAGSLLVQWGLAKSEELQLPVFLQASAQGQQLVQNYGFETIDRVKFTLADYGLTGTELMSVMIRYPPKNEANEALICG</sequence>
<dbReference type="SUPFAM" id="SSF55729">
    <property type="entry name" value="Acyl-CoA N-acyltransferases (Nat)"/>
    <property type="match status" value="1"/>
</dbReference>
<keyword evidence="2" id="KW-1185">Reference proteome</keyword>
<proteinExistence type="predicted"/>
<dbReference type="InterPro" id="IPR016181">
    <property type="entry name" value="Acyl_CoA_acyltransferase"/>
</dbReference>
<dbReference type="PANTHER" id="PTHR42791:SF14">
    <property type="entry name" value="N-ACETYLTRANSFERASE DOMAIN-CONTAINING PROTEIN"/>
    <property type="match status" value="1"/>
</dbReference>
<dbReference type="Gene3D" id="3.40.630.30">
    <property type="match status" value="1"/>
</dbReference>
<evidence type="ECO:0000313" key="1">
    <source>
        <dbReference type="EMBL" id="EUC47629.1"/>
    </source>
</evidence>
<dbReference type="InterPro" id="IPR052523">
    <property type="entry name" value="Trichothecene_AcTrans"/>
</dbReference>
<reference evidence="1 2" key="1">
    <citation type="journal article" date="2013" name="PLoS Genet.">
        <title>Comparative genome structure, secondary metabolite, and effector coding capacity across Cochliobolus pathogens.</title>
        <authorList>
            <person name="Condon B.J."/>
            <person name="Leng Y."/>
            <person name="Wu D."/>
            <person name="Bushley K.E."/>
            <person name="Ohm R.A."/>
            <person name="Otillar R."/>
            <person name="Martin J."/>
            <person name="Schackwitz W."/>
            <person name="Grimwood J."/>
            <person name="MohdZainudin N."/>
            <person name="Xue C."/>
            <person name="Wang R."/>
            <person name="Manning V.A."/>
            <person name="Dhillon B."/>
            <person name="Tu Z.J."/>
            <person name="Steffenson B.J."/>
            <person name="Salamov A."/>
            <person name="Sun H."/>
            <person name="Lowry S."/>
            <person name="LaButti K."/>
            <person name="Han J."/>
            <person name="Copeland A."/>
            <person name="Lindquist E."/>
            <person name="Barry K."/>
            <person name="Schmutz J."/>
            <person name="Baker S.E."/>
            <person name="Ciuffetti L.M."/>
            <person name="Grigoriev I.V."/>
            <person name="Zhong S."/>
            <person name="Turgeon B.G."/>
        </authorList>
    </citation>
    <scope>NUCLEOTIDE SEQUENCE [LARGE SCALE GENOMIC DNA]</scope>
    <source>
        <strain evidence="1 2">ATCC 44560</strain>
    </source>
</reference>
<dbReference type="RefSeq" id="XP_007685816.1">
    <property type="nucleotide sequence ID" value="XM_007687626.1"/>
</dbReference>
<name>W6ZJH6_COCMI</name>
<dbReference type="STRING" id="930090.W6ZJH6"/>
<organism evidence="1 2">
    <name type="scientific">Bipolaris oryzae ATCC 44560</name>
    <dbReference type="NCBI Taxonomy" id="930090"/>
    <lineage>
        <taxon>Eukaryota</taxon>
        <taxon>Fungi</taxon>
        <taxon>Dikarya</taxon>
        <taxon>Ascomycota</taxon>
        <taxon>Pezizomycotina</taxon>
        <taxon>Dothideomycetes</taxon>
        <taxon>Pleosporomycetidae</taxon>
        <taxon>Pleosporales</taxon>
        <taxon>Pleosporineae</taxon>
        <taxon>Pleosporaceae</taxon>
        <taxon>Bipolaris</taxon>
    </lineage>
</organism>
<dbReference type="PANTHER" id="PTHR42791">
    <property type="entry name" value="GNAT FAMILY ACETYLTRANSFERASE"/>
    <property type="match status" value="1"/>
</dbReference>
<gene>
    <name evidence="1" type="ORF">COCMIDRAFT_3424</name>
</gene>
<dbReference type="Proteomes" id="UP000054032">
    <property type="component" value="Unassembled WGS sequence"/>
</dbReference>
<dbReference type="EMBL" id="KI963950">
    <property type="protein sequence ID" value="EUC47629.1"/>
    <property type="molecule type" value="Genomic_DNA"/>
</dbReference>
<evidence type="ECO:0008006" key="3">
    <source>
        <dbReference type="Google" id="ProtNLM"/>
    </source>
</evidence>
<dbReference type="eggNOG" id="ENOG502SQRM">
    <property type="taxonomic scope" value="Eukaryota"/>
</dbReference>
<dbReference type="AlphaFoldDB" id="W6ZJH6"/>
<dbReference type="HOGENOM" id="CLU_060131_6_5_1"/>
<dbReference type="OrthoDB" id="2115692at2759"/>